<dbReference type="InterPro" id="IPR018247">
    <property type="entry name" value="EF_Hand_1_Ca_BS"/>
</dbReference>
<gene>
    <name evidence="1" type="ORF">DCMF_19395</name>
</gene>
<dbReference type="EMBL" id="CP017634">
    <property type="protein sequence ID" value="ATW26628.1"/>
    <property type="molecule type" value="Genomic_DNA"/>
</dbReference>
<dbReference type="Proteomes" id="UP000323521">
    <property type="component" value="Chromosome"/>
</dbReference>
<evidence type="ECO:0000313" key="1">
    <source>
        <dbReference type="EMBL" id="ATW26628.1"/>
    </source>
</evidence>
<accession>A0A3G1KVV7</accession>
<sequence length="184" mass="21115">MVGMEKEKLVRAKEIIQKVAQGVNPFNGEPIEERSFLQEPRMIRCLFFIQEVLDQAMEGQIRITDKKPGAFIISQEEKSKIELPPGKIGINEFAKAVNKVIDANRSKRITGTEINKQLKKMGILGEEKLENGNTRTVTNDQSHEYGMETEKRNYNGNEYEMVVFNDRGKRFLLENLEKIMGLLP</sequence>
<dbReference type="OrthoDB" id="2847528at2"/>
<protein>
    <submittedName>
        <fullName evidence="1">Uncharacterized protein</fullName>
    </submittedName>
</protein>
<organism evidence="1 2">
    <name type="scientific">Formimonas warabiya</name>
    <dbReference type="NCBI Taxonomy" id="1761012"/>
    <lineage>
        <taxon>Bacteria</taxon>
        <taxon>Bacillati</taxon>
        <taxon>Bacillota</taxon>
        <taxon>Clostridia</taxon>
        <taxon>Eubacteriales</taxon>
        <taxon>Peptococcaceae</taxon>
        <taxon>Candidatus Formimonas</taxon>
    </lineage>
</organism>
<evidence type="ECO:0000313" key="2">
    <source>
        <dbReference type="Proteomes" id="UP000323521"/>
    </source>
</evidence>
<keyword evidence="2" id="KW-1185">Reference proteome</keyword>
<dbReference type="PROSITE" id="PS00018">
    <property type="entry name" value="EF_HAND_1"/>
    <property type="match status" value="1"/>
</dbReference>
<dbReference type="RefSeq" id="WP_148135953.1">
    <property type="nucleotide sequence ID" value="NZ_CP017634.1"/>
</dbReference>
<proteinExistence type="predicted"/>
<dbReference type="KEGG" id="fwa:DCMF_19395"/>
<name>A0A3G1KVV7_FORW1</name>
<dbReference type="AlphaFoldDB" id="A0A3G1KVV7"/>
<reference evidence="1 2" key="1">
    <citation type="submission" date="2016-10" db="EMBL/GenBank/DDBJ databases">
        <title>Complete Genome Sequence of Peptococcaceae strain DCMF.</title>
        <authorList>
            <person name="Edwards R.J."/>
            <person name="Holland S.I."/>
            <person name="Deshpande N.P."/>
            <person name="Wong Y.K."/>
            <person name="Ertan H."/>
            <person name="Manefield M."/>
            <person name="Russell T.L."/>
            <person name="Lee M.J."/>
        </authorList>
    </citation>
    <scope>NUCLEOTIDE SEQUENCE [LARGE SCALE GENOMIC DNA]</scope>
    <source>
        <strain evidence="1 2">DCMF</strain>
    </source>
</reference>